<comment type="subcellular location">
    <subcellularLocation>
        <location evidence="4">Cell membrane</location>
        <topology evidence="4">Peripheral membrane protein</topology>
    </subcellularLocation>
</comment>
<accession>A0A0A7LHY9</accession>
<keyword evidence="6" id="KW-1185">Reference proteome</keyword>
<dbReference type="RefSeq" id="WP_048113131.1">
    <property type="nucleotide sequence ID" value="NZ_CP010070.1"/>
</dbReference>
<dbReference type="Pfam" id="PF01990">
    <property type="entry name" value="ATP-synt_F"/>
    <property type="match status" value="1"/>
</dbReference>
<evidence type="ECO:0000313" key="5">
    <source>
        <dbReference type="EMBL" id="AIZ57091.1"/>
    </source>
</evidence>
<keyword evidence="4" id="KW-0472">Membrane</keyword>
<keyword evidence="4" id="KW-0066">ATP synthesis</keyword>
<dbReference type="GO" id="GO:0005886">
    <property type="term" value="C:plasma membrane"/>
    <property type="evidence" value="ECO:0007669"/>
    <property type="project" value="UniProtKB-SubCell"/>
</dbReference>
<dbReference type="GO" id="GO:0005524">
    <property type="term" value="F:ATP binding"/>
    <property type="evidence" value="ECO:0007669"/>
    <property type="project" value="UniProtKB-UniRule"/>
</dbReference>
<dbReference type="EMBL" id="CP010070">
    <property type="protein sequence ID" value="AIZ57091.1"/>
    <property type="molecule type" value="Genomic_DNA"/>
</dbReference>
<proteinExistence type="inferred from homology"/>
<dbReference type="InterPro" id="IPR008218">
    <property type="entry name" value="ATPase_V1-cplx_f_g_su"/>
</dbReference>
<dbReference type="Proteomes" id="UP000030787">
    <property type="component" value="Chromosome"/>
</dbReference>
<dbReference type="HAMAP" id="MF_00312">
    <property type="entry name" value="ATP_synth_F_arch"/>
    <property type="match status" value="1"/>
</dbReference>
<dbReference type="OrthoDB" id="24971at2157"/>
<dbReference type="STRING" id="1577791.Mpt1_c12290"/>
<dbReference type="SUPFAM" id="SSF159468">
    <property type="entry name" value="AtpF-like"/>
    <property type="match status" value="1"/>
</dbReference>
<dbReference type="InterPro" id="IPR022944">
    <property type="entry name" value="ATPase_V1-cplx_fsu_bac/arc"/>
</dbReference>
<dbReference type="GO" id="GO:0046961">
    <property type="term" value="F:proton-transporting ATPase activity, rotational mechanism"/>
    <property type="evidence" value="ECO:0007669"/>
    <property type="project" value="InterPro"/>
</dbReference>
<sequence>MEIAVVGSEEFVLGFRLAGLKRVFVADESNYQSVIIKAMSEAEIGILAVAAKDLNYLPQNVRSKVLDSIQPVIVPVGGDESDLRERVRRVIGVDLYKTEDE</sequence>
<dbReference type="HOGENOM" id="CLU_135754_2_2_2"/>
<reference evidence="5 6" key="1">
    <citation type="journal article" date="2014" name="Appl. Environ. Microbiol.">
        <title>Comparative Genome Analysis of 'Candidatus Methanoplasma termitum' Indicates a New Mode of Energy Metabolism in the Seventh Order of Methanogens.</title>
        <authorList>
            <person name="Lang K."/>
            <person name="Schuldes J."/>
            <person name="Klingl A."/>
            <person name="Poehlein A."/>
            <person name="Daniel R."/>
            <person name="Brune A."/>
        </authorList>
    </citation>
    <scope>NUCLEOTIDE SEQUENCE [LARGE SCALE GENOMIC DNA]</scope>
    <source>
        <strain evidence="6">Mpt1</strain>
    </source>
</reference>
<dbReference type="KEGG" id="mear:Mpt1_c12290"/>
<evidence type="ECO:0000313" key="6">
    <source>
        <dbReference type="Proteomes" id="UP000030787"/>
    </source>
</evidence>
<evidence type="ECO:0000256" key="1">
    <source>
        <dbReference type="ARBA" id="ARBA00010148"/>
    </source>
</evidence>
<evidence type="ECO:0000256" key="4">
    <source>
        <dbReference type="HAMAP-Rule" id="MF_00312"/>
    </source>
</evidence>
<evidence type="ECO:0000256" key="2">
    <source>
        <dbReference type="ARBA" id="ARBA00022448"/>
    </source>
</evidence>
<keyword evidence="2 4" id="KW-0813">Transport</keyword>
<protein>
    <recommendedName>
        <fullName evidence="4">A-type ATP synthase subunit F</fullName>
    </recommendedName>
</protein>
<comment type="function">
    <text evidence="4">Component of the A-type ATP synthase that produces ATP from ADP in the presence of a proton gradient across the membrane.</text>
</comment>
<organism evidence="5 6">
    <name type="scientific">Candidatus Methanoplasma termitum</name>
    <dbReference type="NCBI Taxonomy" id="1577791"/>
    <lineage>
        <taxon>Archaea</taxon>
        <taxon>Methanobacteriati</taxon>
        <taxon>Thermoplasmatota</taxon>
        <taxon>Thermoplasmata</taxon>
        <taxon>Methanomassiliicoccales</taxon>
        <taxon>Methanomassiliicoccaceae</taxon>
        <taxon>Candidatus Methanoplasma</taxon>
    </lineage>
</organism>
<keyword evidence="3 4" id="KW-0406">Ion transport</keyword>
<keyword evidence="4" id="KW-0375">Hydrogen ion transport</keyword>
<dbReference type="InterPro" id="IPR036906">
    <property type="entry name" value="ATPase_V1_fsu_sf"/>
</dbReference>
<keyword evidence="4" id="KW-1003">Cell membrane</keyword>
<comment type="similarity">
    <text evidence="1 4">Belongs to the V-ATPase F subunit family.</text>
</comment>
<dbReference type="GO" id="GO:0042777">
    <property type="term" value="P:proton motive force-driven plasma membrane ATP synthesis"/>
    <property type="evidence" value="ECO:0007669"/>
    <property type="project" value="UniProtKB-UniRule"/>
</dbReference>
<name>A0A0A7LHY9_9ARCH</name>
<gene>
    <name evidence="4 5" type="primary">atpF</name>
    <name evidence="5" type="ORF">Mpt1_c12290</name>
</gene>
<dbReference type="AlphaFoldDB" id="A0A0A7LHY9"/>
<comment type="subunit">
    <text evidence="4">Has multiple subunits with at least A(3), B(3), C, D, E, F, H, I and proteolipid K(x).</text>
</comment>
<dbReference type="GO" id="GO:0046933">
    <property type="term" value="F:proton-transporting ATP synthase activity, rotational mechanism"/>
    <property type="evidence" value="ECO:0007669"/>
    <property type="project" value="UniProtKB-UniRule"/>
</dbReference>
<dbReference type="GeneID" id="24818890"/>
<evidence type="ECO:0000256" key="3">
    <source>
        <dbReference type="ARBA" id="ARBA00023065"/>
    </source>
</evidence>
<dbReference type="Gene3D" id="3.40.50.10580">
    <property type="entry name" value="ATPase, V1 complex, subunit F"/>
    <property type="match status" value="1"/>
</dbReference>